<name>A0ACD5WIE0_AVESA</name>
<reference evidence="1" key="1">
    <citation type="submission" date="2021-05" db="EMBL/GenBank/DDBJ databases">
        <authorList>
            <person name="Scholz U."/>
            <person name="Mascher M."/>
            <person name="Fiebig A."/>
        </authorList>
    </citation>
    <scope>NUCLEOTIDE SEQUENCE [LARGE SCALE GENOMIC DNA]</scope>
</reference>
<evidence type="ECO:0000313" key="1">
    <source>
        <dbReference type="EnsemblPlants" id="AVESA.00010b.r2.4AG0644310.1.CDS"/>
    </source>
</evidence>
<protein>
    <submittedName>
        <fullName evidence="1">Uncharacterized protein</fullName>
    </submittedName>
</protein>
<accession>A0ACD5WIE0</accession>
<organism evidence="1 2">
    <name type="scientific">Avena sativa</name>
    <name type="common">Oat</name>
    <dbReference type="NCBI Taxonomy" id="4498"/>
    <lineage>
        <taxon>Eukaryota</taxon>
        <taxon>Viridiplantae</taxon>
        <taxon>Streptophyta</taxon>
        <taxon>Embryophyta</taxon>
        <taxon>Tracheophyta</taxon>
        <taxon>Spermatophyta</taxon>
        <taxon>Magnoliopsida</taxon>
        <taxon>Liliopsida</taxon>
        <taxon>Poales</taxon>
        <taxon>Poaceae</taxon>
        <taxon>BOP clade</taxon>
        <taxon>Pooideae</taxon>
        <taxon>Poodae</taxon>
        <taxon>Poeae</taxon>
        <taxon>Poeae Chloroplast Group 1 (Aveneae type)</taxon>
        <taxon>Aveninae</taxon>
        <taxon>Avena</taxon>
    </lineage>
</organism>
<evidence type="ECO:0000313" key="2">
    <source>
        <dbReference type="Proteomes" id="UP001732700"/>
    </source>
</evidence>
<sequence length="416" mass="46566">MAMEQSLHDSAPQPPDILAWSRADWEEQERFRVQRLQQAAERQGGLGARSPIRAPRSSSSTTTRRTTPPTSPGGTATPARGAPARHSRRAMTSTTPARTMAGPIRATRPSMAKFAGLAELLPKVATDDRTVIITSVNEAFARPGSLLDLFRESFYAGEKIHHLLDHLLVVAVDAAAYQHCRRVHPFCYLLETTTPSMNLSTANNYMSDAYVELVWAKLELQQRVLQLGYNFLFTDVDILWFRDPFRHIGVHADMATSSDLYTGDPDDLDGNWPNTGLYYVKATGRTVEMVRRWRAARWRFPRGHEQTVFNHIKHELAAADGDLRLRFQFLDTARFGGFCQLLRNDMAEACTMHANCCVGLGNKLHDLRDVLGQWKNYTVITPAERKKAKAAGRSFGWCVPAKCGTPDTRAPQAPES</sequence>
<dbReference type="EnsemblPlants" id="AVESA.00010b.r2.4AG0644310.1">
    <property type="protein sequence ID" value="AVESA.00010b.r2.4AG0644310.1.CDS"/>
    <property type="gene ID" value="AVESA.00010b.r2.4AG0644310"/>
</dbReference>
<keyword evidence="2" id="KW-1185">Reference proteome</keyword>
<dbReference type="Proteomes" id="UP001732700">
    <property type="component" value="Chromosome 4A"/>
</dbReference>
<reference evidence="1" key="2">
    <citation type="submission" date="2025-09" db="UniProtKB">
        <authorList>
            <consortium name="EnsemblPlants"/>
        </authorList>
    </citation>
    <scope>IDENTIFICATION</scope>
</reference>
<proteinExistence type="predicted"/>